<dbReference type="PRINTS" id="PR00781">
    <property type="entry name" value="LIPOSIGPTASE"/>
</dbReference>
<evidence type="ECO:0000313" key="12">
    <source>
        <dbReference type="EMBL" id="RBQ28526.1"/>
    </source>
</evidence>
<dbReference type="UniPathway" id="UPA00665"/>
<dbReference type="EC" id="3.4.23.36" evidence="9"/>
<comment type="catalytic activity">
    <reaction evidence="9 10">
        <text>Release of signal peptides from bacterial membrane prolipoproteins. Hydrolyzes -Xaa-Yaa-Zaa-|-(S,diacylglyceryl)Cys-, in which Xaa is hydrophobic (preferably Leu), and Yaa (Ala or Ser) and Zaa (Gly or Ala) have small, neutral side chains.</text>
        <dbReference type="EC" id="3.4.23.36"/>
    </reaction>
</comment>
<keyword evidence="2 9" id="KW-1003">Cell membrane</keyword>
<evidence type="ECO:0000256" key="6">
    <source>
        <dbReference type="ARBA" id="ARBA00022801"/>
    </source>
</evidence>
<gene>
    <name evidence="9" type="primary">lspA</name>
    <name evidence="12" type="ORF">CRU91_08400</name>
</gene>
<dbReference type="PROSITE" id="PS00855">
    <property type="entry name" value="SPASE_II"/>
    <property type="match status" value="1"/>
</dbReference>
<keyword evidence="13" id="KW-1185">Reference proteome</keyword>
<keyword evidence="3 9" id="KW-0645">Protease</keyword>
<dbReference type="EMBL" id="PDKB01000014">
    <property type="protein sequence ID" value="RBQ28526.1"/>
    <property type="molecule type" value="Genomic_DNA"/>
</dbReference>
<evidence type="ECO:0000256" key="8">
    <source>
        <dbReference type="ARBA" id="ARBA00023136"/>
    </source>
</evidence>
<evidence type="ECO:0000256" key="10">
    <source>
        <dbReference type="RuleBase" id="RU000594"/>
    </source>
</evidence>
<comment type="caution">
    <text evidence="12">The sequence shown here is derived from an EMBL/GenBank/DDBJ whole genome shotgun (WGS) entry which is preliminary data.</text>
</comment>
<dbReference type="AlphaFoldDB" id="A0A366MQH5"/>
<dbReference type="InterPro" id="IPR001872">
    <property type="entry name" value="Peptidase_A8"/>
</dbReference>
<dbReference type="GO" id="GO:0006508">
    <property type="term" value="P:proteolysis"/>
    <property type="evidence" value="ECO:0007669"/>
    <property type="project" value="UniProtKB-KW"/>
</dbReference>
<comment type="pathway">
    <text evidence="9">Protein modification; lipoprotein biosynthesis (signal peptide cleavage).</text>
</comment>
<evidence type="ECO:0000256" key="11">
    <source>
        <dbReference type="RuleBase" id="RU004181"/>
    </source>
</evidence>
<comment type="similarity">
    <text evidence="1 9 11">Belongs to the peptidase A8 family.</text>
</comment>
<feature type="active site" evidence="9">
    <location>
        <position position="128"/>
    </location>
</feature>
<feature type="active site" evidence="9">
    <location>
        <position position="111"/>
    </location>
</feature>
<protein>
    <recommendedName>
        <fullName evidence="9">Lipoprotein signal peptidase</fullName>
        <ecNumber evidence="9">3.4.23.36</ecNumber>
    </recommendedName>
    <alternativeName>
        <fullName evidence="9">Prolipoprotein signal peptidase</fullName>
    </alternativeName>
    <alternativeName>
        <fullName evidence="9">Signal peptidase II</fullName>
        <shortName evidence="9">SPase II</shortName>
    </alternativeName>
</protein>
<dbReference type="NCBIfam" id="TIGR00077">
    <property type="entry name" value="lspA"/>
    <property type="match status" value="1"/>
</dbReference>
<organism evidence="12 13">
    <name type="scientific">Aliarcobacter vitoriensis</name>
    <dbReference type="NCBI Taxonomy" id="2011099"/>
    <lineage>
        <taxon>Bacteria</taxon>
        <taxon>Pseudomonadati</taxon>
        <taxon>Campylobacterota</taxon>
        <taxon>Epsilonproteobacteria</taxon>
        <taxon>Campylobacterales</taxon>
        <taxon>Arcobacteraceae</taxon>
        <taxon>Aliarcobacter</taxon>
    </lineage>
</organism>
<reference evidence="12 13" key="1">
    <citation type="submission" date="2017-10" db="EMBL/GenBank/DDBJ databases">
        <title>Genomics of the genus Arcobacter.</title>
        <authorList>
            <person name="Perez-Cataluna A."/>
            <person name="Figueras M.J."/>
        </authorList>
    </citation>
    <scope>NUCLEOTIDE SEQUENCE [LARGE SCALE GENOMIC DNA]</scope>
    <source>
        <strain evidence="12 13">CECT 9230</strain>
    </source>
</reference>
<accession>A0A366MQH5</accession>
<feature type="transmembrane region" description="Helical" evidence="9">
    <location>
        <begin position="85"/>
        <end position="101"/>
    </location>
</feature>
<evidence type="ECO:0000256" key="7">
    <source>
        <dbReference type="ARBA" id="ARBA00022989"/>
    </source>
</evidence>
<keyword evidence="6 9" id="KW-0378">Hydrolase</keyword>
<keyword evidence="5 9" id="KW-0064">Aspartyl protease</keyword>
<keyword evidence="8 9" id="KW-0472">Membrane</keyword>
<dbReference type="Pfam" id="PF01252">
    <property type="entry name" value="Peptidase_A8"/>
    <property type="match status" value="1"/>
</dbReference>
<feature type="transmembrane region" description="Helical" evidence="9">
    <location>
        <begin position="7"/>
        <end position="31"/>
    </location>
</feature>
<dbReference type="Proteomes" id="UP000252669">
    <property type="component" value="Unassembled WGS sequence"/>
</dbReference>
<dbReference type="OrthoDB" id="9810259at2"/>
<evidence type="ECO:0000256" key="1">
    <source>
        <dbReference type="ARBA" id="ARBA00006139"/>
    </source>
</evidence>
<dbReference type="HAMAP" id="MF_00161">
    <property type="entry name" value="LspA"/>
    <property type="match status" value="1"/>
</dbReference>
<keyword evidence="4 9" id="KW-0812">Transmembrane</keyword>
<dbReference type="GO" id="GO:0004190">
    <property type="term" value="F:aspartic-type endopeptidase activity"/>
    <property type="evidence" value="ECO:0007669"/>
    <property type="project" value="UniProtKB-UniRule"/>
</dbReference>
<evidence type="ECO:0000256" key="9">
    <source>
        <dbReference type="HAMAP-Rule" id="MF_00161"/>
    </source>
</evidence>
<evidence type="ECO:0000256" key="5">
    <source>
        <dbReference type="ARBA" id="ARBA00022750"/>
    </source>
</evidence>
<feature type="transmembrane region" description="Helical" evidence="9">
    <location>
        <begin position="59"/>
        <end position="76"/>
    </location>
</feature>
<keyword evidence="7 9" id="KW-1133">Transmembrane helix</keyword>
<dbReference type="PANTHER" id="PTHR33695:SF1">
    <property type="entry name" value="LIPOPROTEIN SIGNAL PEPTIDASE"/>
    <property type="match status" value="1"/>
</dbReference>
<proteinExistence type="inferred from homology"/>
<evidence type="ECO:0000256" key="2">
    <source>
        <dbReference type="ARBA" id="ARBA00022475"/>
    </source>
</evidence>
<feature type="transmembrane region" description="Helical" evidence="9">
    <location>
        <begin position="121"/>
        <end position="143"/>
    </location>
</feature>
<evidence type="ECO:0000313" key="13">
    <source>
        <dbReference type="Proteomes" id="UP000252669"/>
    </source>
</evidence>
<evidence type="ECO:0000256" key="4">
    <source>
        <dbReference type="ARBA" id="ARBA00022692"/>
    </source>
</evidence>
<comment type="subcellular location">
    <subcellularLocation>
        <location evidence="9">Cell membrane</location>
        <topology evidence="9">Multi-pass membrane protein</topology>
    </subcellularLocation>
</comment>
<sequence length="158" mass="18422">MKREFKLAVAIFIAIFIIDQVVKFGFANLGWDANGSVMSLKLAYNYGVAFSMFSFLDEYLKYIQLFIVVLGSIYLYKNIYLFKEYYIAIGLLYAGGLSNILDRFTYGAVVDYFYWHYGFEFAIFNFADVMINVSVAIIIFIQIRNNRREKNLKEKSSL</sequence>
<comment type="function">
    <text evidence="9 10">This protein specifically catalyzes the removal of signal peptides from prolipoproteins.</text>
</comment>
<dbReference type="RefSeq" id="WP_113894782.1">
    <property type="nucleotide sequence ID" value="NZ_CP182882.1"/>
</dbReference>
<dbReference type="GO" id="GO:0005886">
    <property type="term" value="C:plasma membrane"/>
    <property type="evidence" value="ECO:0007669"/>
    <property type="project" value="UniProtKB-SubCell"/>
</dbReference>
<name>A0A366MQH5_9BACT</name>
<evidence type="ECO:0000256" key="3">
    <source>
        <dbReference type="ARBA" id="ARBA00022670"/>
    </source>
</evidence>
<dbReference type="PANTHER" id="PTHR33695">
    <property type="entry name" value="LIPOPROTEIN SIGNAL PEPTIDASE"/>
    <property type="match status" value="1"/>
</dbReference>